<gene>
    <name evidence="2" type="ORF">H2LOC_014120</name>
</gene>
<accession>A0A6B8KG73</accession>
<dbReference type="AlphaFoldDB" id="A0A6B8KG73"/>
<dbReference type="Proteomes" id="UP000309061">
    <property type="component" value="Chromosome"/>
</dbReference>
<protein>
    <recommendedName>
        <fullName evidence="4">Gp5/Type VI secretion system Vgr protein OB-fold domain-containing protein</fullName>
    </recommendedName>
</protein>
<dbReference type="KEGG" id="mhey:H2LOC_014120"/>
<evidence type="ECO:0000256" key="1">
    <source>
        <dbReference type="SAM" id="MobiDB-lite"/>
    </source>
</evidence>
<dbReference type="EMBL" id="CP046052">
    <property type="protein sequence ID" value="QGM46737.1"/>
    <property type="molecule type" value="Genomic_DNA"/>
</dbReference>
<name>A0A6B8KG73_9HYPH</name>
<dbReference type="RefSeq" id="WP_136497620.1">
    <property type="nucleotide sequence ID" value="NZ_CP046052.1"/>
</dbReference>
<dbReference type="InterPro" id="IPR037026">
    <property type="entry name" value="Vgr_OB-fold_dom_sf"/>
</dbReference>
<dbReference type="OrthoDB" id="7836531at2"/>
<proteinExistence type="predicted"/>
<reference evidence="2 3" key="1">
    <citation type="submission" date="2019-11" db="EMBL/GenBank/DDBJ databases">
        <title>The genome sequence of Methylocystis heyeri.</title>
        <authorList>
            <person name="Oshkin I.Y."/>
            <person name="Miroshnikov K."/>
            <person name="Dedysh S.N."/>
        </authorList>
    </citation>
    <scope>NUCLEOTIDE SEQUENCE [LARGE SCALE GENOMIC DNA]</scope>
    <source>
        <strain evidence="2 3">H2</strain>
    </source>
</reference>
<keyword evidence="3" id="KW-1185">Reference proteome</keyword>
<evidence type="ECO:0000313" key="2">
    <source>
        <dbReference type="EMBL" id="QGM46737.1"/>
    </source>
</evidence>
<organism evidence="2 3">
    <name type="scientific">Methylocystis heyeri</name>
    <dbReference type="NCBI Taxonomy" id="391905"/>
    <lineage>
        <taxon>Bacteria</taxon>
        <taxon>Pseudomonadati</taxon>
        <taxon>Pseudomonadota</taxon>
        <taxon>Alphaproteobacteria</taxon>
        <taxon>Hyphomicrobiales</taxon>
        <taxon>Methylocystaceae</taxon>
        <taxon>Methylocystis</taxon>
    </lineage>
</organism>
<sequence>MSHSALFKRLDDLSFQVAELHRRLAAVVQVGTVKSFDPKSGAVLDVGYDTHSVPVGWHAGSGADWAPLKVGQQITFLCPSGDPANGFVIPGGFHDANPAPSQSSDEDLRAQRNGNRLRTTDAQASLENANNKTAVNAAKNAELTHADGAAVRAMPGQLVHLEVSSLANLKIIIGGQSYVLVPTAVTPG</sequence>
<evidence type="ECO:0008006" key="4">
    <source>
        <dbReference type="Google" id="ProtNLM"/>
    </source>
</evidence>
<evidence type="ECO:0000313" key="3">
    <source>
        <dbReference type="Proteomes" id="UP000309061"/>
    </source>
</evidence>
<dbReference type="Gene3D" id="2.40.50.230">
    <property type="entry name" value="Gp5 N-terminal domain"/>
    <property type="match status" value="1"/>
</dbReference>
<feature type="region of interest" description="Disordered" evidence="1">
    <location>
        <begin position="91"/>
        <end position="111"/>
    </location>
</feature>